<dbReference type="Pfam" id="PF07683">
    <property type="entry name" value="CobW_C"/>
    <property type="match status" value="1"/>
</dbReference>
<gene>
    <name evidence="2" type="ORF">ORD21_15680</name>
</gene>
<accession>A0ABU4DWJ5</accession>
<keyword evidence="3" id="KW-1185">Reference proteome</keyword>
<dbReference type="SMART" id="SM00833">
    <property type="entry name" value="CobW_C"/>
    <property type="match status" value="1"/>
</dbReference>
<dbReference type="Proteomes" id="UP001276150">
    <property type="component" value="Unassembled WGS sequence"/>
</dbReference>
<dbReference type="PANTHER" id="PTHR43603">
    <property type="entry name" value="COBW DOMAIN-CONTAINING PROTEIN DDB_G0274527"/>
    <property type="match status" value="1"/>
</dbReference>
<reference evidence="2 3" key="1">
    <citation type="submission" date="2022-11" db="EMBL/GenBank/DDBJ databases">
        <title>Deinococcus ZS9-10, Low Temperature and Draught-tolerating, UV-resistant Bacteria from Continental Antarctica.</title>
        <authorList>
            <person name="Cheng L."/>
        </authorList>
    </citation>
    <scope>NUCLEOTIDE SEQUENCE [LARGE SCALE GENOMIC DNA]</scope>
    <source>
        <strain evidence="2 3">ZS9-10</strain>
    </source>
</reference>
<evidence type="ECO:0000313" key="3">
    <source>
        <dbReference type="Proteomes" id="UP001276150"/>
    </source>
</evidence>
<dbReference type="RefSeq" id="WP_317641390.1">
    <property type="nucleotide sequence ID" value="NZ_JAPMIV010000044.1"/>
</dbReference>
<evidence type="ECO:0000313" key="2">
    <source>
        <dbReference type="EMBL" id="MDV6376039.1"/>
    </source>
</evidence>
<dbReference type="SUPFAM" id="SSF90002">
    <property type="entry name" value="Hypothetical protein YjiA, C-terminal domain"/>
    <property type="match status" value="1"/>
</dbReference>
<dbReference type="InterPro" id="IPR011629">
    <property type="entry name" value="CobW-like_C"/>
</dbReference>
<sequence length="121" mass="13362">MIHGEFSGVIRSKGHFWLASRPAFAGLWSRAGALANLDHAGRWWAAVPPGRWPHFPEFSAYLKGIWDDGTGDVRQELMFIGTGLDQQAISAQLDAALLSDTEMAGGPDHWASFPDPFPQWE</sequence>
<comment type="caution">
    <text evidence="2">The sequence shown here is derived from an EMBL/GenBank/DDBJ whole genome shotgun (WGS) entry which is preliminary data.</text>
</comment>
<feature type="domain" description="CobW C-terminal" evidence="1">
    <location>
        <begin position="1"/>
        <end position="97"/>
    </location>
</feature>
<dbReference type="EMBL" id="JAPMIV010000044">
    <property type="protein sequence ID" value="MDV6376039.1"/>
    <property type="molecule type" value="Genomic_DNA"/>
</dbReference>
<evidence type="ECO:0000259" key="1">
    <source>
        <dbReference type="SMART" id="SM00833"/>
    </source>
</evidence>
<proteinExistence type="predicted"/>
<name>A0ABU4DWJ5_9DEIO</name>
<dbReference type="PANTHER" id="PTHR43603:SF1">
    <property type="entry name" value="ZINC-REGULATED GTPASE METALLOPROTEIN ACTIVATOR 1"/>
    <property type="match status" value="1"/>
</dbReference>
<dbReference type="InterPro" id="IPR051927">
    <property type="entry name" value="Zn_Chap_cDPG_Synth"/>
</dbReference>
<protein>
    <submittedName>
        <fullName evidence="2">GTP-binding protein</fullName>
    </submittedName>
</protein>
<organism evidence="2 3">
    <name type="scientific">Deinococcus arenicola</name>
    <dbReference type="NCBI Taxonomy" id="2994950"/>
    <lineage>
        <taxon>Bacteria</taxon>
        <taxon>Thermotogati</taxon>
        <taxon>Deinococcota</taxon>
        <taxon>Deinococci</taxon>
        <taxon>Deinococcales</taxon>
        <taxon>Deinococcaceae</taxon>
        <taxon>Deinococcus</taxon>
    </lineage>
</organism>